<dbReference type="STRING" id="1177154.Y5S_03143"/>
<evidence type="ECO:0000313" key="3">
    <source>
        <dbReference type="EMBL" id="KGD63507.1"/>
    </source>
</evidence>
<evidence type="ECO:0000259" key="2">
    <source>
        <dbReference type="Pfam" id="PF18865"/>
    </source>
</evidence>
<dbReference type="AlphaFoldDB" id="A0A095SG40"/>
<sequence>MICTVDWLCCASPTTRENVGPVRAHMFENLEQDSKLRGRVVLALQKAILEIFNATDWKEIGYKAGQIDYIRGHSRLLRSLSWGDDDYGSCVFQAIEFLLNDDVENLQCFLENEKAASWLWSNNSALMREIGLKPEGLAPTFVPPTLSARDVVERALKDTEALLATSGATSGVDRVHTSLHGYFLSQCEAVGITVEKDATITSLYKSLRKSHPSLNGGGHWSAEIDRILKSFSSVLDTLNQLRNHASVAHANENLLSEVDAELVCNASRTILHYLDRKLQ</sequence>
<dbReference type="Pfam" id="PF14355">
    <property type="entry name" value="Abi_C"/>
    <property type="match status" value="1"/>
</dbReference>
<organism evidence="3 4">
    <name type="scientific">Alcanivorax nanhaiticus</name>
    <dbReference type="NCBI Taxonomy" id="1177154"/>
    <lineage>
        <taxon>Bacteria</taxon>
        <taxon>Pseudomonadati</taxon>
        <taxon>Pseudomonadota</taxon>
        <taxon>Gammaproteobacteria</taxon>
        <taxon>Oceanospirillales</taxon>
        <taxon>Alcanivoracaceae</taxon>
        <taxon>Alcanivorax</taxon>
    </lineage>
</organism>
<feature type="domain" description="AbiJ N-terminal" evidence="2">
    <location>
        <begin position="34"/>
        <end position="108"/>
    </location>
</feature>
<name>A0A095SG40_9GAMM</name>
<reference evidence="3 4" key="1">
    <citation type="submission" date="2012-09" db="EMBL/GenBank/DDBJ databases">
        <title>Genome Sequence of alkane-degrading Bacterium Alcanivorax sp. 19-m-6.</title>
        <authorList>
            <person name="Lai Q."/>
            <person name="Shao Z."/>
        </authorList>
    </citation>
    <scope>NUCLEOTIDE SEQUENCE [LARGE SCALE GENOMIC DNA]</scope>
    <source>
        <strain evidence="3 4">19-m-6</strain>
    </source>
</reference>
<protein>
    <recommendedName>
        <fullName evidence="5">Abortive infection protein-like C-terminal domain-containing protein</fullName>
    </recommendedName>
</protein>
<keyword evidence="4" id="KW-1185">Reference proteome</keyword>
<dbReference type="Pfam" id="PF18865">
    <property type="entry name" value="AbiJ_NTD5"/>
    <property type="match status" value="1"/>
</dbReference>
<proteinExistence type="predicted"/>
<dbReference type="Proteomes" id="UP000029444">
    <property type="component" value="Unassembled WGS sequence"/>
</dbReference>
<dbReference type="InterPro" id="IPR040508">
    <property type="entry name" value="AbiJ_NTD5"/>
</dbReference>
<evidence type="ECO:0000313" key="4">
    <source>
        <dbReference type="Proteomes" id="UP000029444"/>
    </source>
</evidence>
<dbReference type="EMBL" id="ARXV01000016">
    <property type="protein sequence ID" value="KGD63507.1"/>
    <property type="molecule type" value="Genomic_DNA"/>
</dbReference>
<gene>
    <name evidence="3" type="ORF">Y5S_03143</name>
</gene>
<dbReference type="InterPro" id="IPR026001">
    <property type="entry name" value="Abi-like_C"/>
</dbReference>
<accession>A0A095SG40</accession>
<comment type="caution">
    <text evidence="3">The sequence shown here is derived from an EMBL/GenBank/DDBJ whole genome shotgun (WGS) entry which is preliminary data.</text>
</comment>
<evidence type="ECO:0008006" key="5">
    <source>
        <dbReference type="Google" id="ProtNLM"/>
    </source>
</evidence>
<feature type="domain" description="Abortive infection protein-like C-terminal" evidence="1">
    <location>
        <begin position="207"/>
        <end position="274"/>
    </location>
</feature>
<dbReference type="eggNOG" id="ENOG5031EEG">
    <property type="taxonomic scope" value="Bacteria"/>
</dbReference>
<evidence type="ECO:0000259" key="1">
    <source>
        <dbReference type="Pfam" id="PF14355"/>
    </source>
</evidence>